<organism evidence="4 5">
    <name type="scientific">Thalassiosira oceanica</name>
    <name type="common">Marine diatom</name>
    <dbReference type="NCBI Taxonomy" id="159749"/>
    <lineage>
        <taxon>Eukaryota</taxon>
        <taxon>Sar</taxon>
        <taxon>Stramenopiles</taxon>
        <taxon>Ochrophyta</taxon>
        <taxon>Bacillariophyta</taxon>
        <taxon>Coscinodiscophyceae</taxon>
        <taxon>Thalassiosirophycidae</taxon>
        <taxon>Thalassiosirales</taxon>
        <taxon>Thalassiosiraceae</taxon>
        <taxon>Thalassiosira</taxon>
    </lineage>
</organism>
<dbReference type="SUPFAM" id="SSF81901">
    <property type="entry name" value="HCP-like"/>
    <property type="match status" value="1"/>
</dbReference>
<dbReference type="InterPro" id="IPR011990">
    <property type="entry name" value="TPR-like_helical_dom_sf"/>
</dbReference>
<name>K0R426_THAOC</name>
<keyword evidence="1" id="KW-0863">Zinc-finger</keyword>
<dbReference type="GO" id="GO:0005737">
    <property type="term" value="C:cytoplasm"/>
    <property type="evidence" value="ECO:0007669"/>
    <property type="project" value="UniProtKB-ARBA"/>
</dbReference>
<dbReference type="Proteomes" id="UP000266841">
    <property type="component" value="Unassembled WGS sequence"/>
</dbReference>
<gene>
    <name evidence="4" type="ORF">THAOC_33509</name>
</gene>
<dbReference type="AlphaFoldDB" id="K0R426"/>
<dbReference type="Gene3D" id="3.30.40.10">
    <property type="entry name" value="Zinc/RING finger domain, C3HC4 (zinc finger)"/>
    <property type="match status" value="1"/>
</dbReference>
<dbReference type="EMBL" id="AGNL01046653">
    <property type="protein sequence ID" value="EJK47753.1"/>
    <property type="molecule type" value="Genomic_DNA"/>
</dbReference>
<evidence type="ECO:0000256" key="2">
    <source>
        <dbReference type="SAM" id="MobiDB-lite"/>
    </source>
</evidence>
<dbReference type="PROSITE" id="PS50089">
    <property type="entry name" value="ZF_RING_2"/>
    <property type="match status" value="1"/>
</dbReference>
<keyword evidence="5" id="KW-1185">Reference proteome</keyword>
<dbReference type="InterPro" id="IPR001841">
    <property type="entry name" value="Znf_RING"/>
</dbReference>
<protein>
    <recommendedName>
        <fullName evidence="3">RING-type domain-containing protein</fullName>
    </recommendedName>
</protein>
<proteinExistence type="predicted"/>
<keyword evidence="1" id="KW-0862">Zinc</keyword>
<accession>K0R426</accession>
<feature type="domain" description="RING-type" evidence="3">
    <location>
        <begin position="98"/>
        <end position="140"/>
    </location>
</feature>
<dbReference type="InterPro" id="IPR013083">
    <property type="entry name" value="Znf_RING/FYVE/PHD"/>
</dbReference>
<dbReference type="eggNOG" id="ENOG502QR5D">
    <property type="taxonomic scope" value="Eukaryota"/>
</dbReference>
<comment type="caution">
    <text evidence="4">The sequence shown here is derived from an EMBL/GenBank/DDBJ whole genome shotgun (WGS) entry which is preliminary data.</text>
</comment>
<feature type="compositionally biased region" description="Basic and acidic residues" evidence="2">
    <location>
        <begin position="19"/>
        <end position="37"/>
    </location>
</feature>
<feature type="non-terminal residue" evidence="4">
    <location>
        <position position="451"/>
    </location>
</feature>
<sequence length="451" mass="49306">MSDESRTSKPNPKAGPEGDNNKHQQTDEEKMLDDIAKQKNLIDQMPGDTVDDMTRRAPHQKKLGQLEFKYNIFAEKKRLACVLSKFEEIHGALYSEPCLICLEDINVLASESTQLLACCGGLVCATCVPNLTSDKCPLCRESLAATSEADDAAKLMTLAKRGVTWAQTEVGRSMIGVRDGRDGFKKQEKAGLEWIKKAATHIYPMALSYLSKLYSPSDLLDESQEKANELLLESANLGHARSNSELAKYYSNGTDGFEQDPIEAHFRASAAFALDGKEALDQAALLPALGQPVRDALVRPVHPVLAPLPRLADRHGGRLHQPLRGRLPREPPPLLLAQRRGVVRERPLHPLRALLERVVGQAVREALEEGVGRVAGQYDELVHREGLGRRRAQHLGRAGVEEYLVAGAAERGVVDHAGEAGGDGMPPPLEAGRRGVEHELGLLRIFGIAVP</sequence>
<evidence type="ECO:0000313" key="5">
    <source>
        <dbReference type="Proteomes" id="UP000266841"/>
    </source>
</evidence>
<dbReference type="GO" id="GO:0008270">
    <property type="term" value="F:zinc ion binding"/>
    <property type="evidence" value="ECO:0007669"/>
    <property type="project" value="UniProtKB-KW"/>
</dbReference>
<evidence type="ECO:0000256" key="1">
    <source>
        <dbReference type="PROSITE-ProRule" id="PRU00175"/>
    </source>
</evidence>
<keyword evidence="1" id="KW-0479">Metal-binding</keyword>
<dbReference type="Gene3D" id="1.25.40.10">
    <property type="entry name" value="Tetratricopeptide repeat domain"/>
    <property type="match status" value="1"/>
</dbReference>
<reference evidence="4 5" key="1">
    <citation type="journal article" date="2012" name="Genome Biol.">
        <title>Genome and low-iron response of an oceanic diatom adapted to chronic iron limitation.</title>
        <authorList>
            <person name="Lommer M."/>
            <person name="Specht M."/>
            <person name="Roy A.S."/>
            <person name="Kraemer L."/>
            <person name="Andreson R."/>
            <person name="Gutowska M.A."/>
            <person name="Wolf J."/>
            <person name="Bergner S.V."/>
            <person name="Schilhabel M.B."/>
            <person name="Klostermeier U.C."/>
            <person name="Beiko R.G."/>
            <person name="Rosenstiel P."/>
            <person name="Hippler M."/>
            <person name="Laroche J."/>
        </authorList>
    </citation>
    <scope>NUCLEOTIDE SEQUENCE [LARGE SCALE GENOMIC DNA]</scope>
    <source>
        <strain evidence="4 5">CCMP1005</strain>
    </source>
</reference>
<feature type="region of interest" description="Disordered" evidence="2">
    <location>
        <begin position="1"/>
        <end position="37"/>
    </location>
</feature>
<evidence type="ECO:0000259" key="3">
    <source>
        <dbReference type="PROSITE" id="PS50089"/>
    </source>
</evidence>
<evidence type="ECO:0000313" key="4">
    <source>
        <dbReference type="EMBL" id="EJK47753.1"/>
    </source>
</evidence>